<gene>
    <name evidence="4" type="ORF">GCM10023205_72400</name>
</gene>
<evidence type="ECO:0000313" key="4">
    <source>
        <dbReference type="EMBL" id="GAA4990483.1"/>
    </source>
</evidence>
<comment type="caution">
    <text evidence="4">The sequence shown here is derived from an EMBL/GenBank/DDBJ whole genome shotgun (WGS) entry which is preliminary data.</text>
</comment>
<evidence type="ECO:0000313" key="5">
    <source>
        <dbReference type="Proteomes" id="UP001500466"/>
    </source>
</evidence>
<feature type="region of interest" description="Disordered" evidence="2">
    <location>
        <begin position="268"/>
        <end position="323"/>
    </location>
</feature>
<evidence type="ECO:0000256" key="2">
    <source>
        <dbReference type="SAM" id="MobiDB-lite"/>
    </source>
</evidence>
<name>A0ABP9I804_9ACTN</name>
<dbReference type="Proteomes" id="UP001500466">
    <property type="component" value="Unassembled WGS sequence"/>
</dbReference>
<comment type="similarity">
    <text evidence="1">Belongs to the ComF/GntX family.</text>
</comment>
<dbReference type="InterPro" id="IPR051910">
    <property type="entry name" value="ComF/GntX_DNA_util-trans"/>
</dbReference>
<evidence type="ECO:0000259" key="3">
    <source>
        <dbReference type="Pfam" id="PF00156"/>
    </source>
</evidence>
<protein>
    <recommendedName>
        <fullName evidence="3">Phosphoribosyltransferase domain-containing protein</fullName>
    </recommendedName>
</protein>
<dbReference type="RefSeq" id="WP_345680068.1">
    <property type="nucleotide sequence ID" value="NZ_BAABHS010000040.1"/>
</dbReference>
<accession>A0ABP9I804</accession>
<dbReference type="PANTHER" id="PTHR47505">
    <property type="entry name" value="DNA UTILIZATION PROTEIN YHGH"/>
    <property type="match status" value="1"/>
</dbReference>
<dbReference type="EMBL" id="BAABHS010000040">
    <property type="protein sequence ID" value="GAA4990483.1"/>
    <property type="molecule type" value="Genomic_DNA"/>
</dbReference>
<dbReference type="SUPFAM" id="SSF53271">
    <property type="entry name" value="PRTase-like"/>
    <property type="match status" value="1"/>
</dbReference>
<sequence length="323" mass="33722">MRHDENAERRPWARPLRRLTTTWGDLVLPASCAGCGRPGTAVCARCRAYLQCPPHLVSPEPAPPGLPPVAAAAVYEDPVRALLIAHKERGAYAATAPLGDALAAAVATVVAVLPAARRPVPVVLVPVPSARRAVRARGRDSTRALALRAARTLRARGVPARVCPALHHARPVADQTGLTARERAVNVTGALGVSSRLAPLFEGISVVIVDDLVTTGASLAEATRAAGSVGGRVIGAAVVAATARRPHREASGRDPSPSAVAEAFDQLGRTGGQPHRRGAMDGVLRGHCRQGPKDGGSRAVPQALRREAGQGPQARRPRDQRRP</sequence>
<feature type="domain" description="Phosphoribosyltransferase" evidence="3">
    <location>
        <begin position="194"/>
        <end position="245"/>
    </location>
</feature>
<dbReference type="InterPro" id="IPR000836">
    <property type="entry name" value="PRTase_dom"/>
</dbReference>
<dbReference type="InterPro" id="IPR029057">
    <property type="entry name" value="PRTase-like"/>
</dbReference>
<organism evidence="4 5">
    <name type="scientific">Yinghuangia aomiensis</name>
    <dbReference type="NCBI Taxonomy" id="676205"/>
    <lineage>
        <taxon>Bacteria</taxon>
        <taxon>Bacillati</taxon>
        <taxon>Actinomycetota</taxon>
        <taxon>Actinomycetes</taxon>
        <taxon>Kitasatosporales</taxon>
        <taxon>Streptomycetaceae</taxon>
        <taxon>Yinghuangia</taxon>
    </lineage>
</organism>
<evidence type="ECO:0000256" key="1">
    <source>
        <dbReference type="ARBA" id="ARBA00008007"/>
    </source>
</evidence>
<reference evidence="5" key="1">
    <citation type="journal article" date="2019" name="Int. J. Syst. Evol. Microbiol.">
        <title>The Global Catalogue of Microorganisms (GCM) 10K type strain sequencing project: providing services to taxonomists for standard genome sequencing and annotation.</title>
        <authorList>
            <consortium name="The Broad Institute Genomics Platform"/>
            <consortium name="The Broad Institute Genome Sequencing Center for Infectious Disease"/>
            <person name="Wu L."/>
            <person name="Ma J."/>
        </authorList>
    </citation>
    <scope>NUCLEOTIDE SEQUENCE [LARGE SCALE GENOMIC DNA]</scope>
    <source>
        <strain evidence="5">JCM 17986</strain>
    </source>
</reference>
<dbReference type="Gene3D" id="3.40.50.2020">
    <property type="match status" value="1"/>
</dbReference>
<keyword evidence="5" id="KW-1185">Reference proteome</keyword>
<dbReference type="CDD" id="cd06223">
    <property type="entry name" value="PRTases_typeI"/>
    <property type="match status" value="1"/>
</dbReference>
<dbReference type="PANTHER" id="PTHR47505:SF1">
    <property type="entry name" value="DNA UTILIZATION PROTEIN YHGH"/>
    <property type="match status" value="1"/>
</dbReference>
<dbReference type="Pfam" id="PF00156">
    <property type="entry name" value="Pribosyltran"/>
    <property type="match status" value="1"/>
</dbReference>
<proteinExistence type="inferred from homology"/>